<evidence type="ECO:0000313" key="2">
    <source>
        <dbReference type="Proteomes" id="UP000682782"/>
    </source>
</evidence>
<dbReference type="Proteomes" id="UP000682782">
    <property type="component" value="Chromosome"/>
</dbReference>
<gene>
    <name evidence="1" type="ORF">JYE49_00435</name>
</gene>
<proteinExistence type="predicted"/>
<keyword evidence="2" id="KW-1185">Reference proteome</keyword>
<protein>
    <submittedName>
        <fullName evidence="1">Uncharacterized protein</fullName>
    </submittedName>
</protein>
<name>A0AC61MWZ3_9FIRM</name>
<sequence>MKRNQILTAVLLVLLLTLCCTVFACAAEIRPIPVDHDSLDQGNGEFRLSFRNTGRIGSGGYFIAVLYLQDHYRADEILSLTPGDTILVNDHFWTVKEIIPHTDPESQGTVTAWEICPEEAFDGYMVFESGKDDTFTVVVNDWVPVTSVGFNKVLLPLSDSFRYTPIVSGEEEMPLSAEEFLNSLQADENPFNAYNTSGIFEDGQLISVTHASYPNGPDDAEEQPPVWKFCHGLRDGLDTAVITAYFTDCETGAEPAEVSPEEAEWVRCIVMNSRVMEKADDTSVTGGTWIYSFETPGGKHLLSIEMYRGLIVGSDGMYAYR</sequence>
<organism evidence="1 2">
    <name type="scientific">Aristaeella hokkaidonensis</name>
    <dbReference type="NCBI Taxonomy" id="3046382"/>
    <lineage>
        <taxon>Bacteria</taxon>
        <taxon>Bacillati</taxon>
        <taxon>Bacillota</taxon>
        <taxon>Clostridia</taxon>
        <taxon>Eubacteriales</taxon>
        <taxon>Aristaeellaceae</taxon>
        <taxon>Aristaeella</taxon>
    </lineage>
</organism>
<evidence type="ECO:0000313" key="1">
    <source>
        <dbReference type="EMBL" id="QUC67222.1"/>
    </source>
</evidence>
<dbReference type="EMBL" id="CP068393">
    <property type="protein sequence ID" value="QUC67222.1"/>
    <property type="molecule type" value="Genomic_DNA"/>
</dbReference>
<reference evidence="1" key="1">
    <citation type="submission" date="2021-01" db="EMBL/GenBank/DDBJ databases">
        <title>Complete genome sequence of Clostridiales bacterium R-7.</title>
        <authorList>
            <person name="Mahoney-Kurpe S.C."/>
            <person name="Palevich N."/>
            <person name="Koike S."/>
            <person name="Moon C.D."/>
            <person name="Attwood G.T."/>
        </authorList>
    </citation>
    <scope>NUCLEOTIDE SEQUENCE</scope>
    <source>
        <strain evidence="1">R-7</strain>
    </source>
</reference>
<accession>A0AC61MWZ3</accession>